<dbReference type="InterPro" id="IPR010982">
    <property type="entry name" value="Lambda_DNA-bd_dom_sf"/>
</dbReference>
<sequence>MTDKQKSSGATGDGGSPSDDRPRAPDRHDDFAARIVRLAELCGGVMELARRSALSHQVIRKYIRGVSDPSRERLVALAGAGPVHLEWLATGRGPMLLSSTERDGGAGEGAPGPLQRMVAIPLIDPSTQPDADSTSPTYRDQGFLYIDRESLAAFFWPTAADLAVFIMRGDSMAPTIRPESPVIIDRSAAGREPVDGVFVCRLDGRPMVKRLQWLPGRRLRVHSDNPAYKSYELDKPKGPLFVIYGRVLFSLHRP</sequence>
<dbReference type="AlphaFoldDB" id="A0A154W418"/>
<dbReference type="InterPro" id="IPR036286">
    <property type="entry name" value="LexA/Signal_pep-like_sf"/>
</dbReference>
<dbReference type="InterPro" id="IPR039418">
    <property type="entry name" value="LexA-like"/>
</dbReference>
<dbReference type="InterPro" id="IPR015927">
    <property type="entry name" value="Peptidase_S24_S26A/B/C"/>
</dbReference>
<dbReference type="InterPro" id="IPR001387">
    <property type="entry name" value="Cro/C1-type_HTH"/>
</dbReference>
<keyword evidence="2" id="KW-0238">DNA-binding</keyword>
<dbReference type="PANTHER" id="PTHR40661:SF3">
    <property type="entry name" value="FELS-1 PROPHAGE TRANSCRIPTIONAL REGULATOR"/>
    <property type="match status" value="1"/>
</dbReference>
<keyword evidence="1" id="KW-0805">Transcription regulation</keyword>
<dbReference type="Pfam" id="PF00717">
    <property type="entry name" value="Peptidase_S24"/>
    <property type="match status" value="1"/>
</dbReference>
<dbReference type="Proteomes" id="UP000076400">
    <property type="component" value="Unassembled WGS sequence"/>
</dbReference>
<name>A0A154W418_9PROT</name>
<keyword evidence="7" id="KW-1185">Reference proteome</keyword>
<evidence type="ECO:0000256" key="2">
    <source>
        <dbReference type="ARBA" id="ARBA00023125"/>
    </source>
</evidence>
<evidence type="ECO:0000259" key="5">
    <source>
        <dbReference type="PROSITE" id="PS50943"/>
    </source>
</evidence>
<dbReference type="Gene3D" id="1.10.260.40">
    <property type="entry name" value="lambda repressor-like DNA-binding domains"/>
    <property type="match status" value="1"/>
</dbReference>
<dbReference type="PANTHER" id="PTHR40661">
    <property type="match status" value="1"/>
</dbReference>
<dbReference type="GO" id="GO:0003677">
    <property type="term" value="F:DNA binding"/>
    <property type="evidence" value="ECO:0007669"/>
    <property type="project" value="UniProtKB-KW"/>
</dbReference>
<protein>
    <recommendedName>
        <fullName evidence="5">HTH cro/C1-type domain-containing protein</fullName>
    </recommendedName>
</protein>
<dbReference type="SUPFAM" id="SSF51306">
    <property type="entry name" value="LexA/Signal peptidase"/>
    <property type="match status" value="1"/>
</dbReference>
<evidence type="ECO:0000313" key="6">
    <source>
        <dbReference type="EMBL" id="KZD08197.1"/>
    </source>
</evidence>
<dbReference type="Gene3D" id="2.10.109.10">
    <property type="entry name" value="Umud Fragment, subunit A"/>
    <property type="match status" value="1"/>
</dbReference>
<evidence type="ECO:0000256" key="3">
    <source>
        <dbReference type="ARBA" id="ARBA00023163"/>
    </source>
</evidence>
<accession>A0A154W418</accession>
<dbReference type="RefSeq" id="WP_067556073.1">
    <property type="nucleotide sequence ID" value="NZ_LPXN01000107.1"/>
</dbReference>
<dbReference type="CDD" id="cd00093">
    <property type="entry name" value="HTH_XRE"/>
    <property type="match status" value="1"/>
</dbReference>
<feature type="domain" description="HTH cro/C1-type" evidence="5">
    <location>
        <begin position="47"/>
        <end position="88"/>
    </location>
</feature>
<comment type="caution">
    <text evidence="6">The sequence shown here is derived from an EMBL/GenBank/DDBJ whole genome shotgun (WGS) entry which is preliminary data.</text>
</comment>
<feature type="compositionally biased region" description="Basic and acidic residues" evidence="4">
    <location>
        <begin position="18"/>
        <end position="27"/>
    </location>
</feature>
<evidence type="ECO:0000313" key="7">
    <source>
        <dbReference type="Proteomes" id="UP000076400"/>
    </source>
</evidence>
<dbReference type="STRING" id="580166.AUP43_08865"/>
<dbReference type="PROSITE" id="PS50943">
    <property type="entry name" value="HTH_CROC1"/>
    <property type="match status" value="1"/>
</dbReference>
<feature type="region of interest" description="Disordered" evidence="4">
    <location>
        <begin position="1"/>
        <end position="27"/>
    </location>
</feature>
<evidence type="ECO:0000256" key="1">
    <source>
        <dbReference type="ARBA" id="ARBA00023015"/>
    </source>
</evidence>
<evidence type="ECO:0000256" key="4">
    <source>
        <dbReference type="SAM" id="MobiDB-lite"/>
    </source>
</evidence>
<dbReference type="SUPFAM" id="SSF47413">
    <property type="entry name" value="lambda repressor-like DNA-binding domains"/>
    <property type="match status" value="1"/>
</dbReference>
<reference evidence="6 7" key="1">
    <citation type="submission" date="2015-12" db="EMBL/GenBank/DDBJ databases">
        <title>Genome sequence of Oceanibaculum pacificum MCCC 1A02656.</title>
        <authorList>
            <person name="Lu L."/>
            <person name="Lai Q."/>
            <person name="Shao Z."/>
            <person name="Qian P."/>
        </authorList>
    </citation>
    <scope>NUCLEOTIDE SEQUENCE [LARGE SCALE GENOMIC DNA]</scope>
    <source>
        <strain evidence="6 7">MCCC 1A02656</strain>
    </source>
</reference>
<dbReference type="OrthoDB" id="7357292at2"/>
<keyword evidence="3" id="KW-0804">Transcription</keyword>
<dbReference type="SMART" id="SM00530">
    <property type="entry name" value="HTH_XRE"/>
    <property type="match status" value="1"/>
</dbReference>
<dbReference type="CDD" id="cd06529">
    <property type="entry name" value="S24_LexA-like"/>
    <property type="match status" value="1"/>
</dbReference>
<gene>
    <name evidence="6" type="ORF">AUP43_08865</name>
</gene>
<dbReference type="EMBL" id="LPXN01000107">
    <property type="protein sequence ID" value="KZD08197.1"/>
    <property type="molecule type" value="Genomic_DNA"/>
</dbReference>
<proteinExistence type="predicted"/>
<organism evidence="6 7">
    <name type="scientific">Oceanibaculum pacificum</name>
    <dbReference type="NCBI Taxonomy" id="580166"/>
    <lineage>
        <taxon>Bacteria</taxon>
        <taxon>Pseudomonadati</taxon>
        <taxon>Pseudomonadota</taxon>
        <taxon>Alphaproteobacteria</taxon>
        <taxon>Rhodospirillales</taxon>
        <taxon>Oceanibaculaceae</taxon>
        <taxon>Oceanibaculum</taxon>
    </lineage>
</organism>
<dbReference type="Pfam" id="PF01381">
    <property type="entry name" value="HTH_3"/>
    <property type="match status" value="1"/>
</dbReference>